<evidence type="ECO:0000256" key="7">
    <source>
        <dbReference type="SAM" id="Phobius"/>
    </source>
</evidence>
<dbReference type="InterPro" id="IPR052031">
    <property type="entry name" value="Membrane_Transporter-Flippase"/>
</dbReference>
<dbReference type="PANTHER" id="PTHR43549:SF3">
    <property type="entry name" value="MULTIDRUG RESISTANCE PROTEIN YPNP-RELATED"/>
    <property type="match status" value="1"/>
</dbReference>
<comment type="subcellular location">
    <subcellularLocation>
        <location evidence="1">Cell inner membrane</location>
        <topology evidence="1">Multi-pass membrane protein</topology>
    </subcellularLocation>
</comment>
<organism evidence="8 9">
    <name type="scientific">Cognatiyoonia koreensis</name>
    <dbReference type="NCBI Taxonomy" id="364200"/>
    <lineage>
        <taxon>Bacteria</taxon>
        <taxon>Pseudomonadati</taxon>
        <taxon>Pseudomonadota</taxon>
        <taxon>Alphaproteobacteria</taxon>
        <taxon>Rhodobacterales</taxon>
        <taxon>Paracoccaceae</taxon>
        <taxon>Cognatiyoonia</taxon>
    </lineage>
</organism>
<evidence type="ECO:0000256" key="3">
    <source>
        <dbReference type="ARBA" id="ARBA00022475"/>
    </source>
</evidence>
<dbReference type="STRING" id="364200.SAMN04488515_0996"/>
<dbReference type="RefSeq" id="WP_089990975.1">
    <property type="nucleotide sequence ID" value="NZ_FOIZ01000001.1"/>
</dbReference>
<dbReference type="GO" id="GO:0005886">
    <property type="term" value="C:plasma membrane"/>
    <property type="evidence" value="ECO:0007669"/>
    <property type="project" value="UniProtKB-SubCell"/>
</dbReference>
<evidence type="ECO:0000313" key="9">
    <source>
        <dbReference type="Proteomes" id="UP000199167"/>
    </source>
</evidence>
<accession>A0A1I0P3M3</accession>
<dbReference type="PANTHER" id="PTHR43549">
    <property type="entry name" value="MULTIDRUG RESISTANCE PROTEIN YPNP-RELATED"/>
    <property type="match status" value="1"/>
</dbReference>
<dbReference type="OrthoDB" id="9806302at2"/>
<dbReference type="EMBL" id="FOIZ01000001">
    <property type="protein sequence ID" value="SEW08962.1"/>
    <property type="molecule type" value="Genomic_DNA"/>
</dbReference>
<feature type="transmembrane region" description="Helical" evidence="7">
    <location>
        <begin position="317"/>
        <end position="338"/>
    </location>
</feature>
<dbReference type="Pfam" id="PF01554">
    <property type="entry name" value="MatE"/>
    <property type="match status" value="2"/>
</dbReference>
<reference evidence="8 9" key="1">
    <citation type="submission" date="2016-10" db="EMBL/GenBank/DDBJ databases">
        <authorList>
            <person name="de Groot N.N."/>
        </authorList>
    </citation>
    <scope>NUCLEOTIDE SEQUENCE [LARGE SCALE GENOMIC DNA]</scope>
    <source>
        <strain evidence="8 9">DSM 17925</strain>
    </source>
</reference>
<dbReference type="InterPro" id="IPR048279">
    <property type="entry name" value="MdtK-like"/>
</dbReference>
<feature type="transmembrane region" description="Helical" evidence="7">
    <location>
        <begin position="12"/>
        <end position="34"/>
    </location>
</feature>
<dbReference type="NCBIfam" id="TIGR00797">
    <property type="entry name" value="matE"/>
    <property type="match status" value="1"/>
</dbReference>
<feature type="transmembrane region" description="Helical" evidence="7">
    <location>
        <begin position="133"/>
        <end position="154"/>
    </location>
</feature>
<feature type="transmembrane region" description="Helical" evidence="7">
    <location>
        <begin position="54"/>
        <end position="78"/>
    </location>
</feature>
<protein>
    <submittedName>
        <fullName evidence="8">Putative efflux protein, MATE family</fullName>
    </submittedName>
</protein>
<sequence length="467" mass="50086">MDRDLTTGPISGHFRALAIPSAIGMLFSTLYNVVDTYFAGQISTDAQAGMAIGFQAFFIMMAVGFGLGSALSALVGNAAGKKDMSAARRLALQGIGYGVIATILLMIASAWFGPALIRLVSEPGAYRDAGTGYFNWLVFSLPGFLLAYGANGILQARGDTKSLQRALMVAFFANCVLNPLFIYGLPGVIPGLGFNGIALATIVSQTGVAIYILRCIFKREMMEGWAFSELRPEAGTYKEITAQMAPTSFAILVMFAAGFVVQFGLKQFGGHAIAAYGIALRIEQLFLLPILGITGALLPIAAQNFGADQYDRVRDALFFCIKICGVMMIVACPILWFGGRTFMGFFTSDPAVKDVGALYLKIDGLILPVYMMLFAINSHLQALKKPIYTLWIGLYRQGFGIAFFIWLYIGVFDMDVIGVFLGIATGVTTGWLIAVVVAERVSRPMIGSLFGRVQAPKPSVPGSGRAG</sequence>
<dbReference type="GO" id="GO:0042910">
    <property type="term" value="F:xenobiotic transmembrane transporter activity"/>
    <property type="evidence" value="ECO:0007669"/>
    <property type="project" value="InterPro"/>
</dbReference>
<keyword evidence="5 7" id="KW-1133">Transmembrane helix</keyword>
<name>A0A1I0P3M3_9RHOB</name>
<feature type="transmembrane region" description="Helical" evidence="7">
    <location>
        <begin position="192"/>
        <end position="213"/>
    </location>
</feature>
<dbReference type="PIRSF" id="PIRSF006603">
    <property type="entry name" value="DinF"/>
    <property type="match status" value="1"/>
</dbReference>
<feature type="transmembrane region" description="Helical" evidence="7">
    <location>
        <begin position="166"/>
        <end position="186"/>
    </location>
</feature>
<keyword evidence="9" id="KW-1185">Reference proteome</keyword>
<evidence type="ECO:0000256" key="2">
    <source>
        <dbReference type="ARBA" id="ARBA00022448"/>
    </source>
</evidence>
<proteinExistence type="predicted"/>
<feature type="transmembrane region" description="Helical" evidence="7">
    <location>
        <begin position="90"/>
        <end position="113"/>
    </location>
</feature>
<evidence type="ECO:0000256" key="6">
    <source>
        <dbReference type="ARBA" id="ARBA00023136"/>
    </source>
</evidence>
<evidence type="ECO:0000256" key="4">
    <source>
        <dbReference type="ARBA" id="ARBA00022692"/>
    </source>
</evidence>
<keyword evidence="4 7" id="KW-0812">Transmembrane</keyword>
<feature type="transmembrane region" description="Helical" evidence="7">
    <location>
        <begin position="247"/>
        <end position="265"/>
    </location>
</feature>
<evidence type="ECO:0000256" key="1">
    <source>
        <dbReference type="ARBA" id="ARBA00004429"/>
    </source>
</evidence>
<dbReference type="InterPro" id="IPR002528">
    <property type="entry name" value="MATE_fam"/>
</dbReference>
<dbReference type="GO" id="GO:0015297">
    <property type="term" value="F:antiporter activity"/>
    <property type="evidence" value="ECO:0007669"/>
    <property type="project" value="InterPro"/>
</dbReference>
<gene>
    <name evidence="8" type="ORF">SAMN04488515_0996</name>
</gene>
<keyword evidence="2" id="KW-0813">Transport</keyword>
<feature type="transmembrane region" description="Helical" evidence="7">
    <location>
        <begin position="388"/>
        <end position="411"/>
    </location>
</feature>
<feature type="transmembrane region" description="Helical" evidence="7">
    <location>
        <begin position="285"/>
        <end position="305"/>
    </location>
</feature>
<evidence type="ECO:0000256" key="5">
    <source>
        <dbReference type="ARBA" id="ARBA00022989"/>
    </source>
</evidence>
<dbReference type="CDD" id="cd13145">
    <property type="entry name" value="MATE_like_5"/>
    <property type="match status" value="1"/>
</dbReference>
<keyword evidence="6 7" id="KW-0472">Membrane</keyword>
<dbReference type="Proteomes" id="UP000199167">
    <property type="component" value="Unassembled WGS sequence"/>
</dbReference>
<evidence type="ECO:0000313" key="8">
    <source>
        <dbReference type="EMBL" id="SEW08962.1"/>
    </source>
</evidence>
<dbReference type="AlphaFoldDB" id="A0A1I0P3M3"/>
<feature type="transmembrane region" description="Helical" evidence="7">
    <location>
        <begin position="358"/>
        <end position="376"/>
    </location>
</feature>
<keyword evidence="3" id="KW-1003">Cell membrane</keyword>
<feature type="transmembrane region" description="Helical" evidence="7">
    <location>
        <begin position="417"/>
        <end position="438"/>
    </location>
</feature>